<proteinExistence type="predicted"/>
<dbReference type="Proteomes" id="UP000029226">
    <property type="component" value="Unassembled WGS sequence"/>
</dbReference>
<dbReference type="EC" id="3.2.1.52" evidence="1"/>
<name>A0A090R1H1_NONUL</name>
<evidence type="ECO:0000313" key="1">
    <source>
        <dbReference type="EMBL" id="GAL01497.1"/>
    </source>
</evidence>
<dbReference type="GO" id="GO:0004563">
    <property type="term" value="F:beta-N-acetylhexosaminidase activity"/>
    <property type="evidence" value="ECO:0007669"/>
    <property type="project" value="UniProtKB-EC"/>
</dbReference>
<reference evidence="1 2" key="1">
    <citation type="journal article" date="2014" name="Genome Announc.">
        <title>Draft Genome Sequences of Marine Flavobacterium Nonlabens Strains NR17, NR24, NR27, NR32, NR33, and Ara13.</title>
        <authorList>
            <person name="Nakanishi M."/>
            <person name="Meirelles P."/>
            <person name="Suzuki R."/>
            <person name="Takatani N."/>
            <person name="Mino S."/>
            <person name="Suda W."/>
            <person name="Oshima K."/>
            <person name="Hattori M."/>
            <person name="Ohkuma M."/>
            <person name="Hosokawa M."/>
            <person name="Miyashita K."/>
            <person name="Thompson F.L."/>
            <person name="Niwa A."/>
            <person name="Sawabe T."/>
            <person name="Sawabe T."/>
        </authorList>
    </citation>
    <scope>NUCLEOTIDE SEQUENCE [LARGE SCALE GENOMIC DNA]</scope>
    <source>
        <strain evidence="2">JCM19314</strain>
    </source>
</reference>
<comment type="caution">
    <text evidence="1">The sequence shown here is derived from an EMBL/GenBank/DDBJ whole genome shotgun (WGS) entry which is preliminary data.</text>
</comment>
<dbReference type="EMBL" id="BBMM01000011">
    <property type="protein sequence ID" value="GAL01497.1"/>
    <property type="molecule type" value="Genomic_DNA"/>
</dbReference>
<sequence length="47" mass="5334">MLLYIMNRTLLQSLILIFAFAKAYTSQAQFSSHDPLITNDSIAQIKC</sequence>
<accession>A0A090R1H1</accession>
<organism evidence="1 2">
    <name type="scientific">Nonlabens ulvanivorans</name>
    <name type="common">Persicivirga ulvanivorans</name>
    <dbReference type="NCBI Taxonomy" id="906888"/>
    <lineage>
        <taxon>Bacteria</taxon>
        <taxon>Pseudomonadati</taxon>
        <taxon>Bacteroidota</taxon>
        <taxon>Flavobacteriia</taxon>
        <taxon>Flavobacteriales</taxon>
        <taxon>Flavobacteriaceae</taxon>
        <taxon>Nonlabens</taxon>
    </lineage>
</organism>
<evidence type="ECO:0000313" key="2">
    <source>
        <dbReference type="Proteomes" id="UP000029226"/>
    </source>
</evidence>
<dbReference type="AlphaFoldDB" id="A0A090R1H1"/>
<gene>
    <name evidence="1" type="ORF">JCM19314_1280</name>
</gene>
<protein>
    <submittedName>
        <fullName evidence="1">Beta-hexosaminidase</fullName>
        <ecNumber evidence="1">3.2.1.52</ecNumber>
    </submittedName>
</protein>
<keyword evidence="1" id="KW-0326">Glycosidase</keyword>
<keyword evidence="1" id="KW-0378">Hydrolase</keyword>